<proteinExistence type="predicted"/>
<organism evidence="1">
    <name type="scientific">Anguilla anguilla</name>
    <name type="common">European freshwater eel</name>
    <name type="synonym">Muraena anguilla</name>
    <dbReference type="NCBI Taxonomy" id="7936"/>
    <lineage>
        <taxon>Eukaryota</taxon>
        <taxon>Metazoa</taxon>
        <taxon>Chordata</taxon>
        <taxon>Craniata</taxon>
        <taxon>Vertebrata</taxon>
        <taxon>Euteleostomi</taxon>
        <taxon>Actinopterygii</taxon>
        <taxon>Neopterygii</taxon>
        <taxon>Teleostei</taxon>
        <taxon>Anguilliformes</taxon>
        <taxon>Anguillidae</taxon>
        <taxon>Anguilla</taxon>
    </lineage>
</organism>
<dbReference type="EMBL" id="GBXM01043667">
    <property type="protein sequence ID" value="JAH64910.1"/>
    <property type="molecule type" value="Transcribed_RNA"/>
</dbReference>
<dbReference type="EMBL" id="GBXM01093835">
    <property type="protein sequence ID" value="JAH14742.1"/>
    <property type="molecule type" value="Transcribed_RNA"/>
</dbReference>
<reference evidence="1" key="2">
    <citation type="journal article" date="2015" name="Fish Shellfish Immunol.">
        <title>Early steps in the European eel (Anguilla anguilla)-Vibrio vulnificus interaction in the gills: Role of the RtxA13 toxin.</title>
        <authorList>
            <person name="Callol A."/>
            <person name="Pajuelo D."/>
            <person name="Ebbesson L."/>
            <person name="Teles M."/>
            <person name="MacKenzie S."/>
            <person name="Amaro C."/>
        </authorList>
    </citation>
    <scope>NUCLEOTIDE SEQUENCE</scope>
</reference>
<name>A0A0E9UI35_ANGAN</name>
<evidence type="ECO:0000313" key="1">
    <source>
        <dbReference type="EMBL" id="JAH64910.1"/>
    </source>
</evidence>
<accession>A0A0E9UI35</accession>
<reference evidence="1" key="1">
    <citation type="submission" date="2014-11" db="EMBL/GenBank/DDBJ databases">
        <authorList>
            <person name="Amaro Gonzalez C."/>
        </authorList>
    </citation>
    <scope>NUCLEOTIDE SEQUENCE</scope>
</reference>
<sequence length="13" mass="1528">MSVNYKLKKRFGG</sequence>
<protein>
    <submittedName>
        <fullName evidence="1">Uncharacterized protein</fullName>
    </submittedName>
</protein>